<evidence type="ECO:0000256" key="2">
    <source>
        <dbReference type="ARBA" id="ARBA00001946"/>
    </source>
</evidence>
<evidence type="ECO:0000256" key="10">
    <source>
        <dbReference type="ARBA" id="ARBA00022833"/>
    </source>
</evidence>
<comment type="similarity">
    <text evidence="4">Belongs to the PPR family. P subfamily.</text>
</comment>
<evidence type="ECO:0000256" key="5">
    <source>
        <dbReference type="ARBA" id="ARBA00012179"/>
    </source>
</evidence>
<evidence type="ECO:0000256" key="7">
    <source>
        <dbReference type="ARBA" id="ARBA00022722"/>
    </source>
</evidence>
<keyword evidence="6" id="KW-0819">tRNA processing</keyword>
<dbReference type="Proteomes" id="UP000694941">
    <property type="component" value="Unplaced"/>
</dbReference>
<evidence type="ECO:0000256" key="6">
    <source>
        <dbReference type="ARBA" id="ARBA00022694"/>
    </source>
</evidence>
<comment type="cofactor">
    <cofactor evidence="2">
        <name>Mg(2+)</name>
        <dbReference type="ChEBI" id="CHEBI:18420"/>
    </cofactor>
</comment>
<keyword evidence="17" id="KW-1185">Reference proteome</keyword>
<dbReference type="RefSeq" id="XP_022239533.1">
    <property type="nucleotide sequence ID" value="XM_022383825.1"/>
</dbReference>
<keyword evidence="9" id="KW-0378">Hydrolase</keyword>
<keyword evidence="7" id="KW-0540">Nuclease</keyword>
<keyword evidence="10" id="KW-0862">Zinc</keyword>
<evidence type="ECO:0000256" key="9">
    <source>
        <dbReference type="ARBA" id="ARBA00022801"/>
    </source>
</evidence>
<dbReference type="CDD" id="cd18718">
    <property type="entry name" value="PIN_PRORP"/>
    <property type="match status" value="1"/>
</dbReference>
<dbReference type="InterPro" id="IPR031595">
    <property type="entry name" value="PRORP_C"/>
</dbReference>
<gene>
    <name evidence="18 19 20" type="primary">LOC106457790</name>
</gene>
<dbReference type="Gene3D" id="3.40.50.11980">
    <property type="match status" value="1"/>
</dbReference>
<evidence type="ECO:0000313" key="20">
    <source>
        <dbReference type="RefSeq" id="XP_022239533.1"/>
    </source>
</evidence>
<dbReference type="GeneID" id="106457790"/>
<evidence type="ECO:0000256" key="8">
    <source>
        <dbReference type="ARBA" id="ARBA00022723"/>
    </source>
</evidence>
<evidence type="ECO:0000256" key="12">
    <source>
        <dbReference type="ARBA" id="ARBA00022946"/>
    </source>
</evidence>
<evidence type="ECO:0000256" key="3">
    <source>
        <dbReference type="ARBA" id="ARBA00004173"/>
    </source>
</evidence>
<name>A0ABM1S7C6_LIMPO</name>
<dbReference type="Pfam" id="PF16953">
    <property type="entry name" value="PRORP"/>
    <property type="match status" value="1"/>
</dbReference>
<dbReference type="EC" id="3.1.26.5" evidence="5"/>
<evidence type="ECO:0000256" key="4">
    <source>
        <dbReference type="ARBA" id="ARBA00007626"/>
    </source>
</evidence>
<evidence type="ECO:0000313" key="17">
    <source>
        <dbReference type="Proteomes" id="UP000694941"/>
    </source>
</evidence>
<reference evidence="18 19" key="1">
    <citation type="submission" date="2025-05" db="UniProtKB">
        <authorList>
            <consortium name="RefSeq"/>
        </authorList>
    </citation>
    <scope>IDENTIFICATION</scope>
    <source>
        <tissue evidence="18 19">Muscle</tissue>
    </source>
</reference>
<dbReference type="PANTHER" id="PTHR13547:SF1">
    <property type="entry name" value="MITOCHONDRIAL RIBONUCLEASE P CATALYTIC SUBUNIT"/>
    <property type="match status" value="1"/>
</dbReference>
<accession>A0ABM1S7C6</accession>
<evidence type="ECO:0000256" key="11">
    <source>
        <dbReference type="ARBA" id="ARBA00022842"/>
    </source>
</evidence>
<proteinExistence type="inferred from homology"/>
<keyword evidence="13" id="KW-0496">Mitochondrion</keyword>
<dbReference type="InterPro" id="IPR011990">
    <property type="entry name" value="TPR-like_helical_dom_sf"/>
</dbReference>
<protein>
    <recommendedName>
        <fullName evidence="14">Mitochondrial ribonuclease P catalytic subunit</fullName>
        <ecNumber evidence="5">3.1.26.5</ecNumber>
    </recommendedName>
    <alternativeName>
        <fullName evidence="15">Mitochondrial ribonuclease P protein 3</fullName>
    </alternativeName>
</protein>
<evidence type="ECO:0000313" key="18">
    <source>
        <dbReference type="RefSeq" id="XP_022239531.1"/>
    </source>
</evidence>
<comment type="catalytic activity">
    <reaction evidence="1">
        <text>Endonucleolytic cleavage of RNA, removing 5'-extranucleotides from tRNA precursor.</text>
        <dbReference type="EC" id="3.1.26.5"/>
    </reaction>
</comment>
<organism evidence="17 18">
    <name type="scientific">Limulus polyphemus</name>
    <name type="common">Atlantic horseshoe crab</name>
    <dbReference type="NCBI Taxonomy" id="6850"/>
    <lineage>
        <taxon>Eukaryota</taxon>
        <taxon>Metazoa</taxon>
        <taxon>Ecdysozoa</taxon>
        <taxon>Arthropoda</taxon>
        <taxon>Chelicerata</taxon>
        <taxon>Merostomata</taxon>
        <taxon>Xiphosura</taxon>
        <taxon>Limulidae</taxon>
        <taxon>Limulus</taxon>
    </lineage>
</organism>
<evidence type="ECO:0000256" key="13">
    <source>
        <dbReference type="ARBA" id="ARBA00023128"/>
    </source>
</evidence>
<keyword evidence="12" id="KW-0809">Transit peptide</keyword>
<evidence type="ECO:0000259" key="16">
    <source>
        <dbReference type="Pfam" id="PF16953"/>
    </source>
</evidence>
<dbReference type="RefSeq" id="XP_022239532.1">
    <property type="nucleotide sequence ID" value="XM_022383824.1"/>
</dbReference>
<dbReference type="InterPro" id="IPR033495">
    <property type="entry name" value="MRPP3_PIN_dom"/>
</dbReference>
<evidence type="ECO:0000256" key="1">
    <source>
        <dbReference type="ARBA" id="ARBA00000928"/>
    </source>
</evidence>
<sequence>MTMFFISRTSPFFLNSCALQSSILCTSVYRYLCQKTNIHASIFNLPHMFIKTNATFSVNSERLVYTFYKPSLKLTFINKLRTKAFVKCNRAHFSMTKKHQSHIKQLKNKQDERSQQCRKHNLLFDVCSNKDNMSVEEWKEFKDEIITSSKRRITDYSFDGTVMRAMLSRENHSLAKSFMKYLKAMGIKPNLVTVSSYMALCGQKGEDADEQEILNVYNEFCDLPSELDVVTAEGIIRGLCVTSQWREALKIVDKIHSFTNPSQNSLNAIACSAFRNRDIDCAWNTIEKIVDAKHLPGEQVYCSSIWLSKQLINNKTANGFGLMERLLNFFHANEVQMTLYVARLIKDYFEEYGTAQNSLAKWKGTFTLIERNGVCQSCGRKINPIILQTNEFETLKEAFLSHVFIGKDIFLSTTTVEFKEYCDFINNNAPFDIVVDSLNVAHAQKSQNSNALAAQLLTVVRHFAKAQKKVLVLGRKHMEYWPKKEMDTISKLSYCFFADNVSKDDYFLLYATMMSGMGSMFVSRDFMRDHLFKLHDSYLSKIFTKWLKLHQLYLVRVEKPDRVVLQGPQRFHITTQGCSQTGWHIPYIDEKAVGPLNTVTKWLCLQHTL</sequence>
<dbReference type="PANTHER" id="PTHR13547">
    <property type="match status" value="1"/>
</dbReference>
<comment type="subcellular location">
    <subcellularLocation>
        <location evidence="3">Mitochondrion</location>
    </subcellularLocation>
</comment>
<keyword evidence="11" id="KW-0460">Magnesium</keyword>
<dbReference type="RefSeq" id="XP_022239531.1">
    <property type="nucleotide sequence ID" value="XM_022383823.1"/>
</dbReference>
<evidence type="ECO:0000256" key="15">
    <source>
        <dbReference type="ARBA" id="ARBA00044559"/>
    </source>
</evidence>
<feature type="domain" description="PRORP" evidence="16">
    <location>
        <begin position="369"/>
        <end position="604"/>
    </location>
</feature>
<evidence type="ECO:0000313" key="19">
    <source>
        <dbReference type="RefSeq" id="XP_022239532.1"/>
    </source>
</evidence>
<keyword evidence="8" id="KW-0479">Metal-binding</keyword>
<evidence type="ECO:0000256" key="14">
    <source>
        <dbReference type="ARBA" id="ARBA00044536"/>
    </source>
</evidence>
<dbReference type="Gene3D" id="1.25.40.10">
    <property type="entry name" value="Tetratricopeptide repeat domain"/>
    <property type="match status" value="1"/>
</dbReference>